<dbReference type="NCBIfam" id="TIGR00254">
    <property type="entry name" value="GGDEF"/>
    <property type="match status" value="1"/>
</dbReference>
<dbReference type="InterPro" id="IPR035965">
    <property type="entry name" value="PAS-like_dom_sf"/>
</dbReference>
<dbReference type="InterPro" id="IPR029787">
    <property type="entry name" value="Nucleotide_cyclase"/>
</dbReference>
<dbReference type="Gene3D" id="3.30.450.20">
    <property type="entry name" value="PAS domain"/>
    <property type="match status" value="2"/>
</dbReference>
<dbReference type="CDD" id="cd01949">
    <property type="entry name" value="GGDEF"/>
    <property type="match status" value="1"/>
</dbReference>
<dbReference type="PANTHER" id="PTHR44757">
    <property type="entry name" value="DIGUANYLATE CYCLASE DGCP"/>
    <property type="match status" value="1"/>
</dbReference>
<dbReference type="InterPro" id="IPR052155">
    <property type="entry name" value="Biofilm_reg_signaling"/>
</dbReference>
<dbReference type="SMART" id="SM00091">
    <property type="entry name" value="PAS"/>
    <property type="match status" value="2"/>
</dbReference>
<name>A0ABT1H134_9NOCA</name>
<dbReference type="CDD" id="cd00130">
    <property type="entry name" value="PAS"/>
    <property type="match status" value="1"/>
</dbReference>
<dbReference type="InterPro" id="IPR000160">
    <property type="entry name" value="GGDEF_dom"/>
</dbReference>
<evidence type="ECO:0000313" key="4">
    <source>
        <dbReference type="EMBL" id="MCP2160954.1"/>
    </source>
</evidence>
<organism evidence="4 5">
    <name type="scientific">Williamsia serinedens</name>
    <dbReference type="NCBI Taxonomy" id="391736"/>
    <lineage>
        <taxon>Bacteria</taxon>
        <taxon>Bacillati</taxon>
        <taxon>Actinomycetota</taxon>
        <taxon>Actinomycetes</taxon>
        <taxon>Mycobacteriales</taxon>
        <taxon>Nocardiaceae</taxon>
        <taxon>Williamsia</taxon>
    </lineage>
</organism>
<dbReference type="RefSeq" id="WP_253654507.1">
    <property type="nucleotide sequence ID" value="NZ_BAAAOE010000003.1"/>
</dbReference>
<dbReference type="Proteomes" id="UP001205740">
    <property type="component" value="Unassembled WGS sequence"/>
</dbReference>
<evidence type="ECO:0000259" key="1">
    <source>
        <dbReference type="PROSITE" id="PS50112"/>
    </source>
</evidence>
<feature type="domain" description="PAC" evidence="2">
    <location>
        <begin position="204"/>
        <end position="257"/>
    </location>
</feature>
<evidence type="ECO:0000313" key="5">
    <source>
        <dbReference type="Proteomes" id="UP001205740"/>
    </source>
</evidence>
<dbReference type="InterPro" id="IPR013655">
    <property type="entry name" value="PAS_fold_3"/>
</dbReference>
<dbReference type="PANTHER" id="PTHR44757:SF2">
    <property type="entry name" value="BIOFILM ARCHITECTURE MAINTENANCE PROTEIN MBAA"/>
    <property type="match status" value="1"/>
</dbReference>
<dbReference type="SUPFAM" id="SSF55073">
    <property type="entry name" value="Nucleotide cyclase"/>
    <property type="match status" value="1"/>
</dbReference>
<evidence type="ECO:0000259" key="2">
    <source>
        <dbReference type="PROSITE" id="PS50113"/>
    </source>
</evidence>
<dbReference type="Pfam" id="PF08448">
    <property type="entry name" value="PAS_4"/>
    <property type="match status" value="1"/>
</dbReference>
<dbReference type="EMBL" id="JAMTCG010000003">
    <property type="protein sequence ID" value="MCP2160954.1"/>
    <property type="molecule type" value="Genomic_DNA"/>
</dbReference>
<dbReference type="InterPro" id="IPR001610">
    <property type="entry name" value="PAC"/>
</dbReference>
<protein>
    <submittedName>
        <fullName evidence="4">PAS domain S-box-containing protein/diguanylate cyclase (GGDEF) domain-containing protein</fullName>
    </submittedName>
</protein>
<dbReference type="SMART" id="SM00086">
    <property type="entry name" value="PAC"/>
    <property type="match status" value="2"/>
</dbReference>
<feature type="domain" description="PAS" evidence="1">
    <location>
        <begin position="130"/>
        <end position="200"/>
    </location>
</feature>
<sequence>MTGRIDPSAEQADRVLDAVPAAVGLWDRQMRNVVANAALRHLLGVDDAHGRTIADLVGTDVFDRERPHLEAALAGERQDYTRTVVDPDGRTRHVHITLTPDVVDGAVTGVVGHVIDVPSEAALDSQRDEALGLLVKTLEFSPVATAVMTTTDRWIDVNRAMCALLGYTTAEMLEMSFASVAHPDDLEVSLAEREALLSGTTSHVESEARLIRRDGSSVWVHRHATIVRAATAAGEDIVIAQVHDITERRSLERALTRQALTDPLTGLGNRRRFMGLVSELAEQDERQVGLIYLDLDDFKRVNDTHGHSVGDELLVAVADRIGSVIGVHDTVCRIGGDEFVVLVRSARTADDLDGQRIRLKTVLSEPYTLTSTATPVRVSVSAGSSWSGDDPAALLRVADEQMYRDKSARPR</sequence>
<proteinExistence type="predicted"/>
<dbReference type="Pfam" id="PF08447">
    <property type="entry name" value="PAS_3"/>
    <property type="match status" value="1"/>
</dbReference>
<gene>
    <name evidence="4" type="ORF">LX12_002141</name>
</gene>
<dbReference type="PROSITE" id="PS50112">
    <property type="entry name" value="PAS"/>
    <property type="match status" value="1"/>
</dbReference>
<dbReference type="Gene3D" id="3.30.70.270">
    <property type="match status" value="1"/>
</dbReference>
<evidence type="ECO:0000259" key="3">
    <source>
        <dbReference type="PROSITE" id="PS50887"/>
    </source>
</evidence>
<dbReference type="PROSITE" id="PS50887">
    <property type="entry name" value="GGDEF"/>
    <property type="match status" value="1"/>
</dbReference>
<keyword evidence="5" id="KW-1185">Reference proteome</keyword>
<dbReference type="InterPro" id="IPR000700">
    <property type="entry name" value="PAS-assoc_C"/>
</dbReference>
<dbReference type="PROSITE" id="PS50113">
    <property type="entry name" value="PAC"/>
    <property type="match status" value="1"/>
</dbReference>
<dbReference type="InterPro" id="IPR000014">
    <property type="entry name" value="PAS"/>
</dbReference>
<dbReference type="InterPro" id="IPR043128">
    <property type="entry name" value="Rev_trsase/Diguanyl_cyclase"/>
</dbReference>
<accession>A0ABT1H134</accession>
<dbReference type="Pfam" id="PF00990">
    <property type="entry name" value="GGDEF"/>
    <property type="match status" value="1"/>
</dbReference>
<dbReference type="InterPro" id="IPR013656">
    <property type="entry name" value="PAS_4"/>
</dbReference>
<feature type="domain" description="GGDEF" evidence="3">
    <location>
        <begin position="286"/>
        <end position="411"/>
    </location>
</feature>
<comment type="caution">
    <text evidence="4">The sequence shown here is derived from an EMBL/GenBank/DDBJ whole genome shotgun (WGS) entry which is preliminary data.</text>
</comment>
<dbReference type="NCBIfam" id="TIGR00229">
    <property type="entry name" value="sensory_box"/>
    <property type="match status" value="2"/>
</dbReference>
<dbReference type="SUPFAM" id="SSF55785">
    <property type="entry name" value="PYP-like sensor domain (PAS domain)"/>
    <property type="match status" value="2"/>
</dbReference>
<dbReference type="SMART" id="SM00267">
    <property type="entry name" value="GGDEF"/>
    <property type="match status" value="1"/>
</dbReference>
<reference evidence="4 5" key="1">
    <citation type="submission" date="2022-06" db="EMBL/GenBank/DDBJ databases">
        <title>Genomic Encyclopedia of Archaeal and Bacterial Type Strains, Phase II (KMG-II): from individual species to whole genera.</title>
        <authorList>
            <person name="Goeker M."/>
        </authorList>
    </citation>
    <scope>NUCLEOTIDE SEQUENCE [LARGE SCALE GENOMIC DNA]</scope>
    <source>
        <strain evidence="4 5">DSM 45037</strain>
    </source>
</reference>